<feature type="compositionally biased region" description="Acidic residues" evidence="11">
    <location>
        <begin position="56"/>
        <end position="81"/>
    </location>
</feature>
<feature type="compositionally biased region" description="Acidic residues" evidence="11">
    <location>
        <begin position="174"/>
        <end position="191"/>
    </location>
</feature>
<dbReference type="Pfam" id="PF12815">
    <property type="entry name" value="CTD"/>
    <property type="match status" value="1"/>
</dbReference>
<dbReference type="InterPro" id="IPR014722">
    <property type="entry name" value="Rib_uL2_dom2"/>
</dbReference>
<proteinExistence type="inferred from homology"/>
<dbReference type="InterPro" id="IPR041976">
    <property type="entry name" value="KOW_Spt5_3"/>
</dbReference>
<dbReference type="Gene3D" id="3.30.70.940">
    <property type="entry name" value="NusG, N-terminal domain"/>
    <property type="match status" value="1"/>
</dbReference>
<evidence type="ECO:0000256" key="2">
    <source>
        <dbReference type="ARBA" id="ARBA00006956"/>
    </source>
</evidence>
<dbReference type="Pfam" id="PF11942">
    <property type="entry name" value="Spt5_N"/>
    <property type="match status" value="1"/>
</dbReference>
<feature type="domain" description="KOW" evidence="13">
    <location>
        <begin position="601"/>
        <end position="628"/>
    </location>
</feature>
<comment type="function">
    <text evidence="7">The SPT4-SPT5 complex mediates both activation and inhibition of transcription elongation, and plays a role in pre-mRNA processing. This complex seems to be important for the stability of the RNA polymerase II elongation machinery on the chromatin template but not for the inherent ability of this machinery to translocate down the gene.</text>
</comment>
<dbReference type="CDD" id="cd09888">
    <property type="entry name" value="NGN_Euk"/>
    <property type="match status" value="1"/>
</dbReference>
<dbReference type="InterPro" id="IPR041977">
    <property type="entry name" value="KOW_Spt5_4"/>
</dbReference>
<organism evidence="14 15">
    <name type="scientific">Rhodotorula taiwanensis</name>
    <dbReference type="NCBI Taxonomy" id="741276"/>
    <lineage>
        <taxon>Eukaryota</taxon>
        <taxon>Fungi</taxon>
        <taxon>Dikarya</taxon>
        <taxon>Basidiomycota</taxon>
        <taxon>Pucciniomycotina</taxon>
        <taxon>Microbotryomycetes</taxon>
        <taxon>Sporidiobolales</taxon>
        <taxon>Sporidiobolaceae</taxon>
        <taxon>Rhodotorula</taxon>
    </lineage>
</organism>
<dbReference type="GO" id="GO:0006368">
    <property type="term" value="P:transcription elongation by RNA polymerase II"/>
    <property type="evidence" value="ECO:0007669"/>
    <property type="project" value="TreeGrafter"/>
</dbReference>
<dbReference type="GO" id="GO:0032784">
    <property type="term" value="P:regulation of DNA-templated transcription elongation"/>
    <property type="evidence" value="ECO:0007669"/>
    <property type="project" value="InterPro"/>
</dbReference>
<evidence type="ECO:0000256" key="5">
    <source>
        <dbReference type="ARBA" id="ARBA00023163"/>
    </source>
</evidence>
<feature type="region of interest" description="Disordered" evidence="11">
    <location>
        <begin position="1081"/>
        <end position="1149"/>
    </location>
</feature>
<accession>A0A2S5B999</accession>
<dbReference type="FunFam" id="2.30.30.30:FF:000018">
    <property type="entry name" value="Transcription elongation factor SPT5"/>
    <property type="match status" value="1"/>
</dbReference>
<dbReference type="Pfam" id="PF03439">
    <property type="entry name" value="Spt5-NGN"/>
    <property type="match status" value="1"/>
</dbReference>
<dbReference type="GO" id="GO:0006357">
    <property type="term" value="P:regulation of transcription by RNA polymerase II"/>
    <property type="evidence" value="ECO:0007669"/>
    <property type="project" value="InterPro"/>
</dbReference>
<feature type="domain" description="KOW" evidence="13">
    <location>
        <begin position="547"/>
        <end position="574"/>
    </location>
</feature>
<feature type="compositionally biased region" description="Acidic residues" evidence="11">
    <location>
        <begin position="137"/>
        <end position="154"/>
    </location>
</feature>
<feature type="compositionally biased region" description="Basic and acidic residues" evidence="11">
    <location>
        <begin position="234"/>
        <end position="253"/>
    </location>
</feature>
<feature type="domain" description="NusG-like N-terminal" evidence="12">
    <location>
        <begin position="288"/>
        <end position="382"/>
    </location>
</feature>
<evidence type="ECO:0000256" key="10">
    <source>
        <dbReference type="ARBA" id="ARBA00031006"/>
    </source>
</evidence>
<keyword evidence="6" id="KW-0539">Nucleus</keyword>
<reference evidence="14 15" key="1">
    <citation type="journal article" date="2018" name="Front. Microbiol.">
        <title>Prospects for Fungal Bioremediation of Acidic Radioactive Waste Sites: Characterization and Genome Sequence of Rhodotorula taiwanensis MD1149.</title>
        <authorList>
            <person name="Tkavc R."/>
            <person name="Matrosova V.Y."/>
            <person name="Grichenko O.E."/>
            <person name="Gostincar C."/>
            <person name="Volpe R.P."/>
            <person name="Klimenkova P."/>
            <person name="Gaidamakova E.K."/>
            <person name="Zhou C.E."/>
            <person name="Stewart B.J."/>
            <person name="Lyman M.G."/>
            <person name="Malfatti S.A."/>
            <person name="Rubinfeld B."/>
            <person name="Courtot M."/>
            <person name="Singh J."/>
            <person name="Dalgard C.L."/>
            <person name="Hamilton T."/>
            <person name="Frey K.G."/>
            <person name="Gunde-Cimerman N."/>
            <person name="Dugan L."/>
            <person name="Daly M.J."/>
        </authorList>
    </citation>
    <scope>NUCLEOTIDE SEQUENCE [LARGE SCALE GENOMIC DNA]</scope>
    <source>
        <strain evidence="14 15">MD1149</strain>
    </source>
</reference>
<dbReference type="SMART" id="SM00738">
    <property type="entry name" value="NGN"/>
    <property type="match status" value="1"/>
</dbReference>
<feature type="region of interest" description="Disordered" evidence="11">
    <location>
        <begin position="1161"/>
        <end position="1182"/>
    </location>
</feature>
<evidence type="ECO:0000259" key="13">
    <source>
        <dbReference type="SMART" id="SM00739"/>
    </source>
</evidence>
<dbReference type="Pfam" id="PF23037">
    <property type="entry name" value="KOWx_SPT5"/>
    <property type="match status" value="1"/>
</dbReference>
<dbReference type="InterPro" id="IPR005824">
    <property type="entry name" value="KOW"/>
</dbReference>
<evidence type="ECO:0000256" key="6">
    <source>
        <dbReference type="ARBA" id="ARBA00023242"/>
    </source>
</evidence>
<comment type="subunit">
    <text evidence="8">Component of the SPT4-SPT5 complex. Interacts with RNA polymerase II.</text>
</comment>
<evidence type="ECO:0000259" key="12">
    <source>
        <dbReference type="SMART" id="SM00738"/>
    </source>
</evidence>
<feature type="region of interest" description="Disordered" evidence="11">
    <location>
        <begin position="1024"/>
        <end position="1062"/>
    </location>
</feature>
<dbReference type="EMBL" id="PJQD01000038">
    <property type="protein sequence ID" value="POY73291.1"/>
    <property type="molecule type" value="Genomic_DNA"/>
</dbReference>
<keyword evidence="15" id="KW-1185">Reference proteome</keyword>
<dbReference type="Gene3D" id="2.30.30.30">
    <property type="match status" value="3"/>
</dbReference>
<feature type="domain" description="KOW" evidence="13">
    <location>
        <begin position="387"/>
        <end position="414"/>
    </location>
</feature>
<feature type="region of interest" description="Disordered" evidence="11">
    <location>
        <begin position="1"/>
        <end position="253"/>
    </location>
</feature>
<dbReference type="InterPro" id="IPR022581">
    <property type="entry name" value="Spt5_N"/>
</dbReference>
<feature type="compositionally biased region" description="Basic and acidic residues" evidence="11">
    <location>
        <begin position="127"/>
        <end position="136"/>
    </location>
</feature>
<dbReference type="CDD" id="cd06081">
    <property type="entry name" value="KOW_Spt5_1"/>
    <property type="match status" value="1"/>
</dbReference>
<dbReference type="Pfam" id="PF23284">
    <property type="entry name" value="KOW2_Spt5"/>
    <property type="match status" value="1"/>
</dbReference>
<dbReference type="InterPro" id="IPR057936">
    <property type="entry name" value="KOWx_Spt5"/>
</dbReference>
<dbReference type="InterPro" id="IPR039659">
    <property type="entry name" value="SPT5"/>
</dbReference>
<dbReference type="InterPro" id="IPR005100">
    <property type="entry name" value="NGN-domain"/>
</dbReference>
<evidence type="ECO:0000313" key="15">
    <source>
        <dbReference type="Proteomes" id="UP000237144"/>
    </source>
</evidence>
<evidence type="ECO:0000256" key="9">
    <source>
        <dbReference type="ARBA" id="ARBA00029865"/>
    </source>
</evidence>
<keyword evidence="5" id="KW-0804">Transcription</keyword>
<dbReference type="SUPFAM" id="SSF50104">
    <property type="entry name" value="Translation proteins SH3-like domain"/>
    <property type="match status" value="1"/>
</dbReference>
<dbReference type="SMART" id="SM00739">
    <property type="entry name" value="KOW"/>
    <property type="match status" value="5"/>
</dbReference>
<dbReference type="InterPro" id="IPR036735">
    <property type="entry name" value="NGN_dom_sf"/>
</dbReference>
<comment type="similarity">
    <text evidence="2">Belongs to the SPT5 family.</text>
</comment>
<evidence type="ECO:0000256" key="11">
    <source>
        <dbReference type="SAM" id="MobiDB-lite"/>
    </source>
</evidence>
<dbReference type="PANTHER" id="PTHR11125">
    <property type="entry name" value="SUPPRESSOR OF TY 5"/>
    <property type="match status" value="1"/>
</dbReference>
<dbReference type="PANTHER" id="PTHR11125:SF7">
    <property type="entry name" value="TRANSCRIPTION ELONGATION FACTOR SPT5"/>
    <property type="match status" value="1"/>
</dbReference>
<dbReference type="Pfam" id="PF23291">
    <property type="entry name" value="KOW4_SPT5"/>
    <property type="match status" value="1"/>
</dbReference>
<dbReference type="InterPro" id="IPR041973">
    <property type="entry name" value="KOW_Spt5_1"/>
</dbReference>
<dbReference type="Pfam" id="PF23290">
    <property type="entry name" value="KOW5_SPT5"/>
    <property type="match status" value="1"/>
</dbReference>
<dbReference type="Pfam" id="PF23042">
    <property type="entry name" value="KOW1_SPT5"/>
    <property type="match status" value="1"/>
</dbReference>
<feature type="domain" description="KOW" evidence="13">
    <location>
        <begin position="1284"/>
        <end position="1311"/>
    </location>
</feature>
<dbReference type="CDD" id="cd06082">
    <property type="entry name" value="KOW_Spt5_2"/>
    <property type="match status" value="1"/>
</dbReference>
<dbReference type="InterPro" id="IPR041975">
    <property type="entry name" value="KOW_Spt5_2"/>
</dbReference>
<dbReference type="GO" id="GO:0032044">
    <property type="term" value="C:DSIF complex"/>
    <property type="evidence" value="ECO:0007669"/>
    <property type="project" value="TreeGrafter"/>
</dbReference>
<evidence type="ECO:0000256" key="8">
    <source>
        <dbReference type="ARBA" id="ARBA00025870"/>
    </source>
</evidence>
<dbReference type="GO" id="GO:0003729">
    <property type="term" value="F:mRNA binding"/>
    <property type="evidence" value="ECO:0007669"/>
    <property type="project" value="TreeGrafter"/>
</dbReference>
<protein>
    <recommendedName>
        <fullName evidence="3">Transcription elongation factor SPT5</fullName>
    </recommendedName>
    <alternativeName>
        <fullName evidence="9 10">Chromatin Elongation factor SPT5</fullName>
    </alternativeName>
    <alternativeName>
        <fullName evidence="4">Transcription elongation factor spt5</fullName>
    </alternativeName>
</protein>
<dbReference type="InterPro" id="IPR039385">
    <property type="entry name" value="NGN_Euk"/>
</dbReference>
<dbReference type="CDD" id="cd06084">
    <property type="entry name" value="KOW_Spt5_4"/>
    <property type="match status" value="1"/>
</dbReference>
<evidence type="ECO:0000256" key="3">
    <source>
        <dbReference type="ARBA" id="ARBA00020181"/>
    </source>
</evidence>
<comment type="caution">
    <text evidence="14">The sequence shown here is derived from an EMBL/GenBank/DDBJ whole genome shotgun (WGS) entry which is preliminary data.</text>
</comment>
<evidence type="ECO:0000256" key="4">
    <source>
        <dbReference type="ARBA" id="ARBA00021370"/>
    </source>
</evidence>
<feature type="domain" description="KOW" evidence="13">
    <location>
        <begin position="818"/>
        <end position="845"/>
    </location>
</feature>
<evidence type="ECO:0000256" key="1">
    <source>
        <dbReference type="ARBA" id="ARBA00004123"/>
    </source>
</evidence>
<dbReference type="CDD" id="cd06083">
    <property type="entry name" value="KOW_Spt5_3"/>
    <property type="match status" value="1"/>
</dbReference>
<feature type="compositionally biased region" description="Low complexity" evidence="11">
    <location>
        <begin position="1129"/>
        <end position="1149"/>
    </location>
</feature>
<dbReference type="InterPro" id="IPR041978">
    <property type="entry name" value="KOW_Spt5_5"/>
</dbReference>
<evidence type="ECO:0000313" key="14">
    <source>
        <dbReference type="EMBL" id="POY73291.1"/>
    </source>
</evidence>
<dbReference type="InterPro" id="IPR006645">
    <property type="entry name" value="NGN-like_dom"/>
</dbReference>
<sequence length="1334" mass="140196">MSASPQANQGLDDGPPVPPAQVPSHTALADNSEDDDAAMAGPASLSHIGRHADENDVKDEEGEASDDQPEDAGEDPQPDLDPELHPKQDSVAPSGDPAPEATGVNPLAAVAEDEPEQDDDDDEDDKDAVRAERNGEADDDDEEEEEEESDDQEADDRPRKKRRRRRGGAQFLDIEADVDEDEDEEEEEGEEGFVANDNFIVEREARRNRNGSVGPAAGDDADDADFAQGDFDGDASHRRLDRRRMAQKDKEAADLAKELNERYRRNKYTTDGAEDWAPKAMLMPSEKDPRIWGIKCKTGRERDLILSISRKAVAMATSDNQVPLAIISAFQRDSLKGFIYVEANSEQDVRTAVHGLIGLYMNGPNGIFLVDIEEMPDLLRTKQKRVDLQPGGWVRFKRGKYAGDLAQILAPSENGDEIAVKFIPRIDLAPKDEALGTGPDGRKRKKGATMPLAFRPPQRLFNAEEIGKIYGSREVQKRPGNVFMFKGDEYHDGFCEKDVRVTSLNVDDVKPTIDELTRFQGDAAAEAGGALDLTQIADAARSLSKTILQPGDHVDIFEGDQKGIYGTVDSITNEVVIVRPHADLDLEGTKIEVPARSVRKRFKEGDHVKVMQGANADETGLVVKVEGDVVTFLSDLSSTEVSVFAKDVREAAEVGSGINVIAGYELHDLVQLDPQTAGVIIKMERDQFRVLDQTGAVRALKPSQLSGKVQTRFAVATDKDGFDIKPGEVMKETLPNNNSGVDRRGNVLHVYRSMYAFLHSRDQKENGGVFVAYARNLESTAPRPNKPQIGMGMNPNRAMGAPPVPNVQVATGVQMGRDHRINRRVAVTRGTYKGHQGVIKDVTGTTARVEMHSITKILTIDLDKLKERTDSGELIPLMDRPGGGGGAGYGARNGFSAAGGTGATAANTAPLGAPGHGGMPGGGMFGAPGGGAAGMYGGGRTPAPQYGGGRTPAPQYGGGKTPAPQYGGGKTPAPQYGGATPYGGAYGGAPGMGGATPAYAGAYGRTPHYAGGAAAGPAMGATPNPYGASSSRTPYAGGKTPDPRALAGGRTPAYGSGGGAASGGRTPAYGAKNGYSAASAPTPGGLGAPTPAASGSGGASWDDDEWGSGPGMGAPTPAAPRDNGPDYNGAPTPYAGAPTPAAGAPTPGAYLGAPTPGFAGAPTPSAYPSGPTPGASGSYGAAAQTPGGAGGYYQTPYAGAATNAAEALEEREMGSSTVSVPHPSEWVVAKVKIVVKESPYQGGRLTGQHGIVQSHTPSTCTFTLDPYGDLIEDFPIGDVEPMPPYQPDQEVLIIAGEGRGERGVTKSSDGDDWLVELRNKPSIVVNAAYLVELV</sequence>
<evidence type="ECO:0000256" key="7">
    <source>
        <dbReference type="ARBA" id="ARBA00024691"/>
    </source>
</evidence>
<dbReference type="Proteomes" id="UP000237144">
    <property type="component" value="Unassembled WGS sequence"/>
</dbReference>
<feature type="compositionally biased region" description="Low complexity" evidence="11">
    <location>
        <begin position="1081"/>
        <end position="1094"/>
    </location>
</feature>
<name>A0A2S5B999_9BASI</name>
<comment type="subcellular location">
    <subcellularLocation>
        <location evidence="1">Nucleus</location>
    </subcellularLocation>
</comment>
<dbReference type="Pfam" id="PF00467">
    <property type="entry name" value="KOW"/>
    <property type="match status" value="1"/>
</dbReference>
<dbReference type="CDD" id="cd06085">
    <property type="entry name" value="KOW_Spt5_5"/>
    <property type="match status" value="1"/>
</dbReference>
<feature type="compositionally biased region" description="Acidic residues" evidence="11">
    <location>
        <begin position="111"/>
        <end position="126"/>
    </location>
</feature>
<dbReference type="OrthoDB" id="28901at2759"/>
<dbReference type="STRING" id="741276.A0A2S5B999"/>
<gene>
    <name evidence="14" type="ORF">BMF94_3625</name>
</gene>
<dbReference type="InterPro" id="IPR008991">
    <property type="entry name" value="Translation_prot_SH3-like_sf"/>
</dbReference>